<evidence type="ECO:0000313" key="3">
    <source>
        <dbReference type="Proteomes" id="UP001177023"/>
    </source>
</evidence>
<dbReference type="EMBL" id="CATQJA010002640">
    <property type="protein sequence ID" value="CAJ0575633.1"/>
    <property type="molecule type" value="Genomic_DNA"/>
</dbReference>
<keyword evidence="1" id="KW-0472">Membrane</keyword>
<accession>A0AA36CWC4</accession>
<protein>
    <submittedName>
        <fullName evidence="2">Uncharacterized protein</fullName>
    </submittedName>
</protein>
<feature type="transmembrane region" description="Helical" evidence="1">
    <location>
        <begin position="221"/>
        <end position="241"/>
    </location>
</feature>
<feature type="transmembrane region" description="Helical" evidence="1">
    <location>
        <begin position="253"/>
        <end position="274"/>
    </location>
</feature>
<feature type="non-terminal residue" evidence="2">
    <location>
        <position position="1"/>
    </location>
</feature>
<evidence type="ECO:0000256" key="1">
    <source>
        <dbReference type="SAM" id="Phobius"/>
    </source>
</evidence>
<dbReference type="AlphaFoldDB" id="A0AA36CWC4"/>
<name>A0AA36CWC4_9BILA</name>
<keyword evidence="1" id="KW-0812">Transmembrane</keyword>
<dbReference type="Proteomes" id="UP001177023">
    <property type="component" value="Unassembled WGS sequence"/>
</dbReference>
<feature type="transmembrane region" description="Helical" evidence="1">
    <location>
        <begin position="123"/>
        <end position="145"/>
    </location>
</feature>
<keyword evidence="3" id="KW-1185">Reference proteome</keyword>
<reference evidence="2" key="1">
    <citation type="submission" date="2023-06" db="EMBL/GenBank/DDBJ databases">
        <authorList>
            <person name="Delattre M."/>
        </authorList>
    </citation>
    <scope>NUCLEOTIDE SEQUENCE</scope>
    <source>
        <strain evidence="2">AF72</strain>
    </source>
</reference>
<gene>
    <name evidence="2" type="ORF">MSPICULIGERA_LOCUS13942</name>
</gene>
<evidence type="ECO:0000313" key="2">
    <source>
        <dbReference type="EMBL" id="CAJ0575633.1"/>
    </source>
</evidence>
<proteinExistence type="predicted"/>
<comment type="caution">
    <text evidence="2">The sequence shown here is derived from an EMBL/GenBank/DDBJ whole genome shotgun (WGS) entry which is preliminary data.</text>
</comment>
<feature type="transmembrane region" description="Helical" evidence="1">
    <location>
        <begin position="294"/>
        <end position="315"/>
    </location>
</feature>
<organism evidence="2 3">
    <name type="scientific">Mesorhabditis spiculigera</name>
    <dbReference type="NCBI Taxonomy" id="96644"/>
    <lineage>
        <taxon>Eukaryota</taxon>
        <taxon>Metazoa</taxon>
        <taxon>Ecdysozoa</taxon>
        <taxon>Nematoda</taxon>
        <taxon>Chromadorea</taxon>
        <taxon>Rhabditida</taxon>
        <taxon>Rhabditina</taxon>
        <taxon>Rhabditomorpha</taxon>
        <taxon>Rhabditoidea</taxon>
        <taxon>Rhabditidae</taxon>
        <taxon>Mesorhabditinae</taxon>
        <taxon>Mesorhabditis</taxon>
    </lineage>
</organism>
<sequence>MASNAEYVNATGMTTIPALPNLDDYTFIDENFYVATTEWTPLDYATNPPDNFTGVFGDFYQSISYIDWRWYDLLTYDPLVCKKGPGDEQHFASVEDFRVEYKWDGTPFHQDLGDEHVADEPKIAASMFVLGVIGIALSAASGFLVIKNSKVSKIVRIGMIADAACRFINSMARFYYGKFSEPKTGYLCYTGYHFTPAYYWRTCRYHKSALYQALFDLVPEILVLIQAVTLALDVIALMTVRRKMKESPSKNEMNMRFATMLVATNALIFGKQLVGAATMRVSYRPRSTYLASSVYEFMHCALISCIIITFNMSYLDVKPRMEPTSSALSSSFQTTTTRV</sequence>
<keyword evidence="1" id="KW-1133">Transmembrane helix</keyword>